<dbReference type="EMBL" id="JAVRRT010000009">
    <property type="protein sequence ID" value="KAK5169122.1"/>
    <property type="molecule type" value="Genomic_DNA"/>
</dbReference>
<name>A0AAV9P8G2_9PEZI</name>
<sequence>MSVYQQDHQQEGSYHRNLAVDPCYGVKENVRSAYTSRAKTWEPTTRLQSQTTSLQPKEQIATTRNIAIMEADYPGTDKQKNAYDEARAAFDKRDFATAAKKAYALLDKYTGFMPTSTHTKLLALLGASSTNGEVVLGQMLSSIQTAYEGHLGELGLPPAVYHHPIIPKLRFLKKPTEVSYIAEELVRKSLDRFTEMYEIKQMTPAQLLQRLARAVEDVERGSAADEPSTKGDEDVYTRVRRSSKPKRVALKLT</sequence>
<gene>
    <name evidence="2" type="ORF">LTR77_006431</name>
</gene>
<comment type="caution">
    <text evidence="2">The sequence shown here is derived from an EMBL/GenBank/DDBJ whole genome shotgun (WGS) entry which is preliminary data.</text>
</comment>
<dbReference type="AlphaFoldDB" id="A0AAV9P8G2"/>
<feature type="compositionally biased region" description="Basic residues" evidence="1">
    <location>
        <begin position="238"/>
        <end position="253"/>
    </location>
</feature>
<evidence type="ECO:0000313" key="2">
    <source>
        <dbReference type="EMBL" id="KAK5169122.1"/>
    </source>
</evidence>
<accession>A0AAV9P8G2</accession>
<organism evidence="2 3">
    <name type="scientific">Saxophila tyrrhenica</name>
    <dbReference type="NCBI Taxonomy" id="1690608"/>
    <lineage>
        <taxon>Eukaryota</taxon>
        <taxon>Fungi</taxon>
        <taxon>Dikarya</taxon>
        <taxon>Ascomycota</taxon>
        <taxon>Pezizomycotina</taxon>
        <taxon>Dothideomycetes</taxon>
        <taxon>Dothideomycetidae</taxon>
        <taxon>Mycosphaerellales</taxon>
        <taxon>Extremaceae</taxon>
        <taxon>Saxophila</taxon>
    </lineage>
</organism>
<proteinExistence type="predicted"/>
<dbReference type="RefSeq" id="XP_064658588.1">
    <property type="nucleotide sequence ID" value="XM_064803673.1"/>
</dbReference>
<keyword evidence="3" id="KW-1185">Reference proteome</keyword>
<dbReference type="Proteomes" id="UP001337655">
    <property type="component" value="Unassembled WGS sequence"/>
</dbReference>
<protein>
    <submittedName>
        <fullName evidence="2">Uncharacterized protein</fullName>
    </submittedName>
</protein>
<feature type="compositionally biased region" description="Basic and acidic residues" evidence="1">
    <location>
        <begin position="218"/>
        <end position="237"/>
    </location>
</feature>
<evidence type="ECO:0000313" key="3">
    <source>
        <dbReference type="Proteomes" id="UP001337655"/>
    </source>
</evidence>
<dbReference type="GeneID" id="89927771"/>
<evidence type="ECO:0000256" key="1">
    <source>
        <dbReference type="SAM" id="MobiDB-lite"/>
    </source>
</evidence>
<reference evidence="2 3" key="1">
    <citation type="submission" date="2023-08" db="EMBL/GenBank/DDBJ databases">
        <title>Black Yeasts Isolated from many extreme environments.</title>
        <authorList>
            <person name="Coleine C."/>
            <person name="Stajich J.E."/>
            <person name="Selbmann L."/>
        </authorList>
    </citation>
    <scope>NUCLEOTIDE SEQUENCE [LARGE SCALE GENOMIC DNA]</scope>
    <source>
        <strain evidence="2 3">CCFEE 5935</strain>
    </source>
</reference>
<feature type="region of interest" description="Disordered" evidence="1">
    <location>
        <begin position="218"/>
        <end position="253"/>
    </location>
</feature>